<protein>
    <recommendedName>
        <fullName evidence="3">DUF2243 domain-containing protein</fullName>
    </recommendedName>
</protein>
<evidence type="ECO:0000313" key="2">
    <source>
        <dbReference type="EMBL" id="CEA03261.1"/>
    </source>
</evidence>
<dbReference type="Pfam" id="PF10002">
    <property type="entry name" value="DUF2243"/>
    <property type="match status" value="1"/>
</dbReference>
<keyword evidence="1" id="KW-0472">Membrane</keyword>
<dbReference type="PATRIC" id="fig|1461581.3.peg.1034"/>
<evidence type="ECO:0008006" key="3">
    <source>
        <dbReference type="Google" id="ProtNLM"/>
    </source>
</evidence>
<proteinExistence type="predicted"/>
<sequence length="149" mass="16734">MTNTYAPADARHSLLCALPLGAGVMAAVDEILFHQILQWHHFFDRATPFVGILSDGLLHAAELLALVAGSLLLLRLARQHRLRVRQAWAGLLLGAGGFQLFDGIVSHKLLRIHQIRYDVPLLWYDLTWNGIALVLLLLGYALWRRARQV</sequence>
<accession>A0A078MEW9</accession>
<gene>
    <name evidence="2" type="ORF">BN1049_01056</name>
</gene>
<dbReference type="OrthoDB" id="5190099at2"/>
<dbReference type="EMBL" id="LK391969">
    <property type="protein sequence ID" value="CEF26130.1"/>
    <property type="molecule type" value="Genomic_DNA"/>
</dbReference>
<keyword evidence="1" id="KW-1133">Transmembrane helix</keyword>
<keyword evidence="1" id="KW-0812">Transmembrane</keyword>
<dbReference type="AlphaFoldDB" id="A0A078MEW9"/>
<dbReference type="RefSeq" id="WP_044498658.1">
    <property type="nucleotide sequence ID" value="NZ_LK391969.1"/>
</dbReference>
<name>A0A078MEW9_9PSED</name>
<organism evidence="2">
    <name type="scientific">Pseudomonas saudimassiliensis</name>
    <dbReference type="NCBI Taxonomy" id="1461581"/>
    <lineage>
        <taxon>Bacteria</taxon>
        <taxon>Pseudomonadati</taxon>
        <taxon>Pseudomonadota</taxon>
        <taxon>Gammaproteobacteria</taxon>
        <taxon>Pseudomonadales</taxon>
        <taxon>Pseudomonadaceae</taxon>
        <taxon>Pseudomonas</taxon>
    </lineage>
</organism>
<dbReference type="EMBL" id="LM997413">
    <property type="protein sequence ID" value="CEA03261.1"/>
    <property type="molecule type" value="Genomic_DNA"/>
</dbReference>
<evidence type="ECO:0000256" key="1">
    <source>
        <dbReference type="SAM" id="Phobius"/>
    </source>
</evidence>
<feature type="transmembrane region" description="Helical" evidence="1">
    <location>
        <begin position="86"/>
        <end position="106"/>
    </location>
</feature>
<feature type="transmembrane region" description="Helical" evidence="1">
    <location>
        <begin position="50"/>
        <end position="74"/>
    </location>
</feature>
<feature type="transmembrane region" description="Helical" evidence="1">
    <location>
        <begin position="126"/>
        <end position="143"/>
    </location>
</feature>
<dbReference type="InterPro" id="IPR018719">
    <property type="entry name" value="DUF2243_membrane"/>
</dbReference>
<reference evidence="2" key="1">
    <citation type="submission" date="2014-07" db="EMBL/GenBank/DDBJ databases">
        <authorList>
            <person name="Urmite Genomes Urmite Genomes"/>
        </authorList>
    </citation>
    <scope>NUCLEOTIDE SEQUENCE</scope>
    <source>
        <strain evidence="2">12M76_air</strain>
    </source>
</reference>